<dbReference type="PROSITE" id="PS50977">
    <property type="entry name" value="HTH_TETR_2"/>
    <property type="match status" value="1"/>
</dbReference>
<protein>
    <submittedName>
        <fullName evidence="7">TetR family transcriptional regulator C-terminal domain-containing protein</fullName>
    </submittedName>
</protein>
<dbReference type="Gene3D" id="1.10.357.10">
    <property type="entry name" value="Tetracycline Repressor, domain 2"/>
    <property type="match status" value="1"/>
</dbReference>
<dbReference type="SUPFAM" id="SSF46689">
    <property type="entry name" value="Homeodomain-like"/>
    <property type="match status" value="1"/>
</dbReference>
<feature type="domain" description="HTH tetR-type" evidence="6">
    <location>
        <begin position="8"/>
        <end position="68"/>
    </location>
</feature>
<reference evidence="7 8" key="1">
    <citation type="submission" date="2024-03" db="EMBL/GenBank/DDBJ databases">
        <title>Whole genome sequencing of Streptomyces racemochromogenes, to identify antimicrobial biosynthetic gene clusters.</title>
        <authorList>
            <person name="Suryawanshi P."/>
            <person name="Krishnaraj P.U."/>
            <person name="Arun Y.P."/>
            <person name="Suryawanshi M.P."/>
            <person name="Rakshit O."/>
        </authorList>
    </citation>
    <scope>NUCLEOTIDE SEQUENCE [LARGE SCALE GENOMIC DNA]</scope>
    <source>
        <strain evidence="7 8">AUDT626</strain>
    </source>
</reference>
<dbReference type="PANTHER" id="PTHR30055">
    <property type="entry name" value="HTH-TYPE TRANSCRIPTIONAL REGULATOR RUTR"/>
    <property type="match status" value="1"/>
</dbReference>
<accession>A0ABW7PEJ1</accession>
<organism evidence="7 8">
    <name type="scientific">Streptomyces racemochromogenes</name>
    <dbReference type="NCBI Taxonomy" id="67353"/>
    <lineage>
        <taxon>Bacteria</taxon>
        <taxon>Bacillati</taxon>
        <taxon>Actinomycetota</taxon>
        <taxon>Actinomycetes</taxon>
        <taxon>Kitasatosporales</taxon>
        <taxon>Streptomycetaceae</taxon>
        <taxon>Streptomyces</taxon>
    </lineage>
</organism>
<sequence length="212" mass="22761">MPRQVDHEERRRLIAEAVCRLADESGLEGVTLRDVAGRAGVSMGAVQRCFRTKEEMLLFTLGQIGERIAERVRVRLVRSPAQSAASALGHAATEVALLRGEHRTEARVWLAFVAQAAVSAPLAEALRANYASLEAMFARLLAEAAAARPRAVPLDPRQEARTLLALADGLTTHVLIGHLSPPGAREVLHAHLARLWERVDQGGAGGEPAAAL</sequence>
<dbReference type="InterPro" id="IPR039538">
    <property type="entry name" value="BetI_C"/>
</dbReference>
<evidence type="ECO:0000256" key="5">
    <source>
        <dbReference type="PROSITE-ProRule" id="PRU00335"/>
    </source>
</evidence>
<dbReference type="InterPro" id="IPR050109">
    <property type="entry name" value="HTH-type_TetR-like_transc_reg"/>
</dbReference>
<evidence type="ECO:0000256" key="1">
    <source>
        <dbReference type="ARBA" id="ARBA00022491"/>
    </source>
</evidence>
<keyword evidence="8" id="KW-1185">Reference proteome</keyword>
<dbReference type="Pfam" id="PF00440">
    <property type="entry name" value="TetR_N"/>
    <property type="match status" value="1"/>
</dbReference>
<dbReference type="Pfam" id="PF13977">
    <property type="entry name" value="TetR_C_6"/>
    <property type="match status" value="1"/>
</dbReference>
<keyword evidence="4" id="KW-0804">Transcription</keyword>
<keyword evidence="1" id="KW-0678">Repressor</keyword>
<evidence type="ECO:0000259" key="6">
    <source>
        <dbReference type="PROSITE" id="PS50977"/>
    </source>
</evidence>
<evidence type="ECO:0000256" key="2">
    <source>
        <dbReference type="ARBA" id="ARBA00023015"/>
    </source>
</evidence>
<evidence type="ECO:0000313" key="8">
    <source>
        <dbReference type="Proteomes" id="UP001610631"/>
    </source>
</evidence>
<dbReference type="InterPro" id="IPR036271">
    <property type="entry name" value="Tet_transcr_reg_TetR-rel_C_sf"/>
</dbReference>
<dbReference type="InterPro" id="IPR009057">
    <property type="entry name" value="Homeodomain-like_sf"/>
</dbReference>
<evidence type="ECO:0000313" key="7">
    <source>
        <dbReference type="EMBL" id="MFH7596809.1"/>
    </source>
</evidence>
<dbReference type="PANTHER" id="PTHR30055:SF228">
    <property type="entry name" value="TRANSCRIPTIONAL REGULATOR-RELATED"/>
    <property type="match status" value="1"/>
</dbReference>
<dbReference type="Proteomes" id="UP001610631">
    <property type="component" value="Unassembled WGS sequence"/>
</dbReference>
<keyword evidence="3 5" id="KW-0238">DNA-binding</keyword>
<dbReference type="RefSeq" id="WP_395510623.1">
    <property type="nucleotide sequence ID" value="NZ_JBBDHD010000038.1"/>
</dbReference>
<comment type="caution">
    <text evidence="7">The sequence shown here is derived from an EMBL/GenBank/DDBJ whole genome shotgun (WGS) entry which is preliminary data.</text>
</comment>
<proteinExistence type="predicted"/>
<keyword evidence="2" id="KW-0805">Transcription regulation</keyword>
<dbReference type="EMBL" id="JBBDHD010000038">
    <property type="protein sequence ID" value="MFH7596809.1"/>
    <property type="molecule type" value="Genomic_DNA"/>
</dbReference>
<gene>
    <name evidence="7" type="ORF">WDV06_17165</name>
</gene>
<feature type="DNA-binding region" description="H-T-H motif" evidence="5">
    <location>
        <begin position="31"/>
        <end position="50"/>
    </location>
</feature>
<dbReference type="InterPro" id="IPR001647">
    <property type="entry name" value="HTH_TetR"/>
</dbReference>
<name>A0ABW7PEJ1_9ACTN</name>
<evidence type="ECO:0000256" key="4">
    <source>
        <dbReference type="ARBA" id="ARBA00023163"/>
    </source>
</evidence>
<evidence type="ECO:0000256" key="3">
    <source>
        <dbReference type="ARBA" id="ARBA00023125"/>
    </source>
</evidence>
<dbReference type="SUPFAM" id="SSF48498">
    <property type="entry name" value="Tetracyclin repressor-like, C-terminal domain"/>
    <property type="match status" value="1"/>
</dbReference>